<evidence type="ECO:0000256" key="1">
    <source>
        <dbReference type="ARBA" id="ARBA00022448"/>
    </source>
</evidence>
<feature type="transmembrane region" description="Helical" evidence="2">
    <location>
        <begin position="93"/>
        <end position="113"/>
    </location>
</feature>
<reference evidence="3 4" key="1">
    <citation type="submission" date="2020-07" db="EMBL/GenBank/DDBJ databases">
        <title>Thermoactinomyces phylogeny.</title>
        <authorList>
            <person name="Dunlap C."/>
        </authorList>
    </citation>
    <scope>NUCLEOTIDE SEQUENCE [LARGE SCALE GENOMIC DNA]</scope>
    <source>
        <strain evidence="3 4">AMNI-1</strain>
    </source>
</reference>
<dbReference type="AlphaFoldDB" id="A0A7W1XSY1"/>
<sequence length="114" mass="12378">MVTAVLFAASIFMLSVIRMIPGNAVAPVLIIVGTLMIKSVQEIPFSDFSEGFPAFLIIACIPLTSSIADGLAFDFIAYPLPKIAAGKWRQVPYMVYLIAGLFLMHFIASALMIH</sequence>
<evidence type="ECO:0000313" key="3">
    <source>
        <dbReference type="EMBL" id="MBA4602611.1"/>
    </source>
</evidence>
<organism evidence="3 4">
    <name type="scientific">Thermoactinomyces mirandus</name>
    <dbReference type="NCBI Taxonomy" id="2756294"/>
    <lineage>
        <taxon>Bacteria</taxon>
        <taxon>Bacillati</taxon>
        <taxon>Bacillota</taxon>
        <taxon>Bacilli</taxon>
        <taxon>Bacillales</taxon>
        <taxon>Thermoactinomycetaceae</taxon>
        <taxon>Thermoactinomyces</taxon>
    </lineage>
</organism>
<dbReference type="Proteomes" id="UP000538292">
    <property type="component" value="Unassembled WGS sequence"/>
</dbReference>
<evidence type="ECO:0000256" key="2">
    <source>
        <dbReference type="SAM" id="Phobius"/>
    </source>
</evidence>
<feature type="transmembrane region" description="Helical" evidence="2">
    <location>
        <begin position="54"/>
        <end position="81"/>
    </location>
</feature>
<keyword evidence="1" id="KW-0813">Transport</keyword>
<evidence type="ECO:0000313" key="4">
    <source>
        <dbReference type="Proteomes" id="UP000538292"/>
    </source>
</evidence>
<keyword evidence="2" id="KW-0472">Membrane</keyword>
<dbReference type="PANTHER" id="PTHR43337:SF2">
    <property type="entry name" value="XANTHINE_URACIL PERMEASE"/>
    <property type="match status" value="1"/>
</dbReference>
<dbReference type="EMBL" id="JACEOL010000031">
    <property type="protein sequence ID" value="MBA4602611.1"/>
    <property type="molecule type" value="Genomic_DNA"/>
</dbReference>
<protein>
    <recommendedName>
        <fullName evidence="5">Permease</fullName>
    </recommendedName>
</protein>
<dbReference type="GO" id="GO:0005886">
    <property type="term" value="C:plasma membrane"/>
    <property type="evidence" value="ECO:0007669"/>
    <property type="project" value="TreeGrafter"/>
</dbReference>
<dbReference type="PANTHER" id="PTHR43337">
    <property type="entry name" value="XANTHINE/URACIL PERMEASE C887.17-RELATED"/>
    <property type="match status" value="1"/>
</dbReference>
<keyword evidence="4" id="KW-1185">Reference proteome</keyword>
<keyword evidence="2" id="KW-1133">Transmembrane helix</keyword>
<dbReference type="GO" id="GO:0005345">
    <property type="term" value="F:purine nucleobase transmembrane transporter activity"/>
    <property type="evidence" value="ECO:0007669"/>
    <property type="project" value="TreeGrafter"/>
</dbReference>
<accession>A0A7W1XSY1</accession>
<dbReference type="RefSeq" id="WP_181740317.1">
    <property type="nucleotide sequence ID" value="NZ_JACEOL010000031.1"/>
</dbReference>
<evidence type="ECO:0008006" key="5">
    <source>
        <dbReference type="Google" id="ProtNLM"/>
    </source>
</evidence>
<dbReference type="InterPro" id="IPR045018">
    <property type="entry name" value="Azg-like"/>
</dbReference>
<keyword evidence="2" id="KW-0812">Transmembrane</keyword>
<name>A0A7W1XSY1_9BACL</name>
<proteinExistence type="predicted"/>
<comment type="caution">
    <text evidence="3">The sequence shown here is derived from an EMBL/GenBank/DDBJ whole genome shotgun (WGS) entry which is preliminary data.</text>
</comment>
<gene>
    <name evidence="3" type="ORF">H2C83_09850</name>
</gene>